<dbReference type="InParanoid" id="A0A1X7T3F3"/>
<dbReference type="EnsemblMetazoa" id="Aqu2.1.08768_001">
    <property type="protein sequence ID" value="Aqu2.1.08768_001"/>
    <property type="gene ID" value="Aqu2.1.08768"/>
</dbReference>
<evidence type="ECO:0000313" key="2">
    <source>
        <dbReference type="EnsemblMetazoa" id="Aqu2.1.08768_001"/>
    </source>
</evidence>
<accession>A0A1X7T3F3</accession>
<organism evidence="2">
    <name type="scientific">Amphimedon queenslandica</name>
    <name type="common">Sponge</name>
    <dbReference type="NCBI Taxonomy" id="400682"/>
    <lineage>
        <taxon>Eukaryota</taxon>
        <taxon>Metazoa</taxon>
        <taxon>Porifera</taxon>
        <taxon>Demospongiae</taxon>
        <taxon>Heteroscleromorpha</taxon>
        <taxon>Haplosclerida</taxon>
        <taxon>Niphatidae</taxon>
        <taxon>Amphimedon</taxon>
    </lineage>
</organism>
<dbReference type="AlphaFoldDB" id="A0A1X7T3F3"/>
<dbReference type="Gene3D" id="1.10.443.10">
    <property type="entry name" value="Intergrase catalytic core"/>
    <property type="match status" value="1"/>
</dbReference>
<proteinExistence type="predicted"/>
<dbReference type="SUPFAM" id="SSF56349">
    <property type="entry name" value="DNA breaking-rejoining enzymes"/>
    <property type="match status" value="1"/>
</dbReference>
<reference evidence="2" key="1">
    <citation type="submission" date="2017-05" db="UniProtKB">
        <authorList>
            <consortium name="EnsemblMetazoa"/>
        </authorList>
    </citation>
    <scope>IDENTIFICATION</scope>
</reference>
<dbReference type="GO" id="GO:0006310">
    <property type="term" value="P:DNA recombination"/>
    <property type="evidence" value="ECO:0007669"/>
    <property type="project" value="UniProtKB-KW"/>
</dbReference>
<name>A0A1X7T3F3_AMPQE</name>
<sequence length="62" mass="6895">MDVSRFNGHSFRIGAATTAAACGLEDSLIQFRDRWKSLAFSRYILTSWSTMVGVAQTLMASY</sequence>
<dbReference type="GO" id="GO:0015074">
    <property type="term" value="P:DNA integration"/>
    <property type="evidence" value="ECO:0007669"/>
    <property type="project" value="InterPro"/>
</dbReference>
<dbReference type="InterPro" id="IPR013762">
    <property type="entry name" value="Integrase-like_cat_sf"/>
</dbReference>
<dbReference type="InterPro" id="IPR011010">
    <property type="entry name" value="DNA_brk_join_enz"/>
</dbReference>
<evidence type="ECO:0008006" key="3">
    <source>
        <dbReference type="Google" id="ProtNLM"/>
    </source>
</evidence>
<keyword evidence="1" id="KW-0233">DNA recombination</keyword>
<evidence type="ECO:0000256" key="1">
    <source>
        <dbReference type="ARBA" id="ARBA00023172"/>
    </source>
</evidence>
<dbReference type="GO" id="GO:0003677">
    <property type="term" value="F:DNA binding"/>
    <property type="evidence" value="ECO:0007669"/>
    <property type="project" value="InterPro"/>
</dbReference>
<protein>
    <recommendedName>
        <fullName evidence="3">Tyr recombinase domain-containing protein</fullName>
    </recommendedName>
</protein>